<feature type="domain" description="NADP-dependent oxidoreductase" evidence="2">
    <location>
        <begin position="15"/>
        <end position="309"/>
    </location>
</feature>
<dbReference type="FunFam" id="3.20.20.100:FF:000004">
    <property type="entry name" value="Oxidoreductase, aldo/keto reductase"/>
    <property type="match status" value="1"/>
</dbReference>
<dbReference type="InterPro" id="IPR018170">
    <property type="entry name" value="Aldo/ket_reductase_CS"/>
</dbReference>
<proteinExistence type="predicted"/>
<protein>
    <recommendedName>
        <fullName evidence="2">NADP-dependent oxidoreductase domain-containing protein</fullName>
    </recommendedName>
</protein>
<dbReference type="EMBL" id="ADLK01000028">
    <property type="protein sequence ID" value="KMW17228.1"/>
    <property type="molecule type" value="Genomic_DNA"/>
</dbReference>
<organism evidence="3 4">
    <name type="scientific">[Clostridium] citroniae WAL-19142</name>
    <dbReference type="NCBI Taxonomy" id="742734"/>
    <lineage>
        <taxon>Bacteria</taxon>
        <taxon>Bacillati</taxon>
        <taxon>Bacillota</taxon>
        <taxon>Clostridia</taxon>
        <taxon>Lachnospirales</taxon>
        <taxon>Lachnospiraceae</taxon>
        <taxon>Enterocloster</taxon>
    </lineage>
</organism>
<dbReference type="GO" id="GO:0005829">
    <property type="term" value="C:cytosol"/>
    <property type="evidence" value="ECO:0007669"/>
    <property type="project" value="UniProtKB-ARBA"/>
</dbReference>
<dbReference type="InterPro" id="IPR050523">
    <property type="entry name" value="AKR_Detox_Biosynth"/>
</dbReference>
<evidence type="ECO:0000313" key="4">
    <source>
        <dbReference type="Proteomes" id="UP000037392"/>
    </source>
</evidence>
<gene>
    <name evidence="3" type="ORF">HMPREF9470_03881</name>
</gene>
<dbReference type="Pfam" id="PF00248">
    <property type="entry name" value="Aldo_ket_red"/>
    <property type="match status" value="1"/>
</dbReference>
<dbReference type="SUPFAM" id="SSF51430">
    <property type="entry name" value="NAD(P)-linked oxidoreductase"/>
    <property type="match status" value="1"/>
</dbReference>
<dbReference type="PRINTS" id="PR00069">
    <property type="entry name" value="ALDKETRDTASE"/>
</dbReference>
<keyword evidence="1" id="KW-0560">Oxidoreductase</keyword>
<dbReference type="InterPro" id="IPR020471">
    <property type="entry name" value="AKR"/>
</dbReference>
<sequence>MNYNFLGKTGLRVSNICMGTMTFGSKISTQQEVDRAVAMALEEGINFFDTADQYVDGMSEVMLGKALGKARKEAVVASKVGYPYKGKTFFSLSRSSILDGIDGTLKRLGTDYVDIYYLHAPDYHTSLEESLEAMNDVVRQGKARYIGMSNYAAWQLCEAMYICRRNHWAMPVVSETCYNALTRDAERELVPFLMDKEMGMTVFNPLAGGLLTGKYQFEVPASGTRFENPAYQKRYWRQDNFHAVSLLKEAADRLGISLLELAFQWCLNREWVTSVITGFSSVAQLEHNIAALRGKGLPQETMDQVDAVWNEISGGRVQYNR</sequence>
<dbReference type="GO" id="GO:0016491">
    <property type="term" value="F:oxidoreductase activity"/>
    <property type="evidence" value="ECO:0007669"/>
    <property type="project" value="UniProtKB-KW"/>
</dbReference>
<dbReference type="PROSITE" id="PS00062">
    <property type="entry name" value="ALDOKETO_REDUCTASE_2"/>
    <property type="match status" value="1"/>
</dbReference>
<reference evidence="3 4" key="1">
    <citation type="submission" date="2011-04" db="EMBL/GenBank/DDBJ databases">
        <title>The Genome Sequence of Clostridium citroniae WAL-19142.</title>
        <authorList>
            <consortium name="The Broad Institute Genome Sequencing Platform"/>
            <person name="Earl A."/>
            <person name="Ward D."/>
            <person name="Feldgarden M."/>
            <person name="Gevers D."/>
            <person name="Warren Y.A."/>
            <person name="Tyrrell K.L."/>
            <person name="Citron D.M."/>
            <person name="Goldstein E.J."/>
            <person name="Daigneault M."/>
            <person name="Allen-Vercoe E."/>
            <person name="Young S.K."/>
            <person name="Zeng Q."/>
            <person name="Gargeya S."/>
            <person name="Fitzgerald M."/>
            <person name="Haas B."/>
            <person name="Abouelleil A."/>
            <person name="Alvarado L."/>
            <person name="Arachchi H.M."/>
            <person name="Berlin A."/>
            <person name="Brown A."/>
            <person name="Chapman S.B."/>
            <person name="Chen Z."/>
            <person name="Dunbar C."/>
            <person name="Freedman E."/>
            <person name="Gearin G."/>
            <person name="Gellesch M."/>
            <person name="Goldberg J."/>
            <person name="Griggs A."/>
            <person name="Gujja S."/>
            <person name="Heilman E.R."/>
            <person name="Heiman D."/>
            <person name="Howarth C."/>
            <person name="Larson L."/>
            <person name="Lui A."/>
            <person name="MacDonald P.J."/>
            <person name="Mehta T."/>
            <person name="Montmayeur A."/>
            <person name="Murphy C."/>
            <person name="Neiman D."/>
            <person name="Pearson M."/>
            <person name="Priest M."/>
            <person name="Roberts A."/>
            <person name="Saif S."/>
            <person name="Shea T."/>
            <person name="Shenoy N."/>
            <person name="Sisk P."/>
            <person name="Stolte C."/>
            <person name="Sykes S."/>
            <person name="White J."/>
            <person name="Yandava C."/>
            <person name="Wortman J."/>
            <person name="Nusbaum C."/>
            <person name="Birren B."/>
        </authorList>
    </citation>
    <scope>NUCLEOTIDE SEQUENCE [LARGE SCALE GENOMIC DNA]</scope>
    <source>
        <strain evidence="3 4">WAL-19142</strain>
    </source>
</reference>
<dbReference type="OrthoDB" id="9804790at2"/>
<comment type="caution">
    <text evidence="3">The sequence shown here is derived from an EMBL/GenBank/DDBJ whole genome shotgun (WGS) entry which is preliminary data.</text>
</comment>
<evidence type="ECO:0000256" key="1">
    <source>
        <dbReference type="ARBA" id="ARBA00023002"/>
    </source>
</evidence>
<accession>A0A0J9BWM2</accession>
<dbReference type="RefSeq" id="WP_007864304.1">
    <property type="nucleotide sequence ID" value="NZ_KQ235880.1"/>
</dbReference>
<dbReference type="Gene3D" id="3.20.20.100">
    <property type="entry name" value="NADP-dependent oxidoreductase domain"/>
    <property type="match status" value="1"/>
</dbReference>
<dbReference type="GeneID" id="93162785"/>
<dbReference type="InterPro" id="IPR023210">
    <property type="entry name" value="NADP_OxRdtase_dom"/>
</dbReference>
<dbReference type="PANTHER" id="PTHR43364">
    <property type="entry name" value="NADH-SPECIFIC METHYLGLYOXAL REDUCTASE-RELATED"/>
    <property type="match status" value="1"/>
</dbReference>
<name>A0A0J9BWM2_9FIRM</name>
<dbReference type="PATRIC" id="fig|742734.4.peg.4161"/>
<dbReference type="InterPro" id="IPR036812">
    <property type="entry name" value="NAD(P)_OxRdtase_dom_sf"/>
</dbReference>
<evidence type="ECO:0000313" key="3">
    <source>
        <dbReference type="EMBL" id="KMW17228.1"/>
    </source>
</evidence>
<dbReference type="PANTHER" id="PTHR43364:SF4">
    <property type="entry name" value="NAD(P)-LINKED OXIDOREDUCTASE SUPERFAMILY PROTEIN"/>
    <property type="match status" value="1"/>
</dbReference>
<evidence type="ECO:0000259" key="2">
    <source>
        <dbReference type="Pfam" id="PF00248"/>
    </source>
</evidence>
<dbReference type="Proteomes" id="UP000037392">
    <property type="component" value="Unassembled WGS sequence"/>
</dbReference>
<dbReference type="AlphaFoldDB" id="A0A0J9BWM2"/>